<accession>A0ABS5B5T5</accession>
<dbReference type="EMBL" id="PRDG01000003">
    <property type="protein sequence ID" value="MBP2623329.1"/>
    <property type="molecule type" value="Genomic_DNA"/>
</dbReference>
<dbReference type="Pfam" id="PF03123">
    <property type="entry name" value="CAT_RBD"/>
    <property type="match status" value="1"/>
</dbReference>
<dbReference type="InterPro" id="IPR011608">
    <property type="entry name" value="PRD"/>
</dbReference>
<dbReference type="InterPro" id="IPR004341">
    <property type="entry name" value="CAT_RNA-bd_dom"/>
</dbReference>
<comment type="caution">
    <text evidence="3">The sequence shown here is derived from an EMBL/GenBank/DDBJ whole genome shotgun (WGS) entry which is preliminary data.</text>
</comment>
<feature type="domain" description="PRD" evidence="2">
    <location>
        <begin position="172"/>
        <end position="278"/>
    </location>
</feature>
<dbReference type="Gene3D" id="1.10.1790.10">
    <property type="entry name" value="PRD domain"/>
    <property type="match status" value="2"/>
</dbReference>
<dbReference type="SUPFAM" id="SSF63520">
    <property type="entry name" value="PTS-regulatory domain, PRD"/>
    <property type="match status" value="2"/>
</dbReference>
<evidence type="ECO:0000256" key="1">
    <source>
        <dbReference type="ARBA" id="ARBA00022737"/>
    </source>
</evidence>
<keyword evidence="1" id="KW-0677">Repeat</keyword>
<sequence length="278" mass="32529">MLRIVQALNNNVALVKNEQGEQAVIMGLGLAFGKKKGDLVNENRVEQHFILKSEESKENFITLFKDVPLDFITASYEMIDKAIKKYNYPVQDYIYITLTYHIFYAYKSLKKSDYKHGKLPNIAQDYPLEYEMAKDSVDQLEKALTIRFPDEEIDRFALHFINAKGGEVLDTQDSVNLEKEIISKVQEVLFDYGIQRNSRNSDFYERFMVHMTYLIDRKEQPVNQNEQAILDLTKSLKISHQKAYEIASDIYQILQSYLKTNLSESEKIYLTLHIQRLL</sequence>
<organism evidence="3 4">
    <name type="scientific">Streptococcus oricebi</name>
    <dbReference type="NCBI Taxonomy" id="1547447"/>
    <lineage>
        <taxon>Bacteria</taxon>
        <taxon>Bacillati</taxon>
        <taxon>Bacillota</taxon>
        <taxon>Bacilli</taxon>
        <taxon>Lactobacillales</taxon>
        <taxon>Streptococcaceae</taxon>
        <taxon>Streptococcus</taxon>
    </lineage>
</organism>
<protein>
    <submittedName>
        <fullName evidence="3">Transcription antiterminator lact</fullName>
    </submittedName>
</protein>
<proteinExistence type="predicted"/>
<dbReference type="InterPro" id="IPR050661">
    <property type="entry name" value="BglG_antiterminators"/>
</dbReference>
<dbReference type="SMART" id="SM01061">
    <property type="entry name" value="CAT_RBD"/>
    <property type="match status" value="1"/>
</dbReference>
<dbReference type="RefSeq" id="WP_209627832.1">
    <property type="nucleotide sequence ID" value="NZ_PRDG01000003.1"/>
</dbReference>
<dbReference type="PANTHER" id="PTHR30185:SF15">
    <property type="entry name" value="CRYPTIC BETA-GLUCOSIDE BGL OPERON ANTITERMINATOR"/>
    <property type="match status" value="1"/>
</dbReference>
<dbReference type="Proteomes" id="UP001519296">
    <property type="component" value="Unassembled WGS sequence"/>
</dbReference>
<dbReference type="InterPro" id="IPR036650">
    <property type="entry name" value="CAT_RNA-bd_dom_sf"/>
</dbReference>
<dbReference type="InterPro" id="IPR036634">
    <property type="entry name" value="PRD_sf"/>
</dbReference>
<feature type="domain" description="PRD" evidence="2">
    <location>
        <begin position="66"/>
        <end position="170"/>
    </location>
</feature>
<dbReference type="Pfam" id="PF00874">
    <property type="entry name" value="PRD"/>
    <property type="match status" value="2"/>
</dbReference>
<evidence type="ECO:0000313" key="4">
    <source>
        <dbReference type="Proteomes" id="UP001519296"/>
    </source>
</evidence>
<evidence type="ECO:0000313" key="3">
    <source>
        <dbReference type="EMBL" id="MBP2623329.1"/>
    </source>
</evidence>
<dbReference type="Gene3D" id="2.30.24.10">
    <property type="entry name" value="CAT RNA-binding domain"/>
    <property type="match status" value="1"/>
</dbReference>
<dbReference type="SUPFAM" id="SSF50151">
    <property type="entry name" value="SacY-like RNA-binding domain"/>
    <property type="match status" value="1"/>
</dbReference>
<evidence type="ECO:0000259" key="2">
    <source>
        <dbReference type="PROSITE" id="PS51372"/>
    </source>
</evidence>
<reference evidence="3 4" key="1">
    <citation type="submission" date="2018-02" db="EMBL/GenBank/DDBJ databases">
        <title>Draft genome sequence of Streptococcus oricebi CCUG 70868T type strain.</title>
        <authorList>
            <person name="Mendez V."/>
            <person name="Salva-Serra F."/>
            <person name="Jaen-Luchoro D."/>
            <person name="Gonzales-Siles L."/>
            <person name="Karlsson R."/>
            <person name="Engstrom-Jakobsson H."/>
            <person name="Busquets A."/>
            <person name="Gomila M."/>
            <person name="Pineiro-Iglesias B."/>
            <person name="Bennasar-Figueras A."/>
            <person name="Seeger M."/>
            <person name="Moore E."/>
        </authorList>
    </citation>
    <scope>NUCLEOTIDE SEQUENCE [LARGE SCALE GENOMIC DNA]</scope>
    <source>
        <strain evidence="3 4">CCUG 70868</strain>
    </source>
</reference>
<dbReference type="PANTHER" id="PTHR30185">
    <property type="entry name" value="CRYPTIC BETA-GLUCOSIDE BGL OPERON ANTITERMINATOR"/>
    <property type="match status" value="1"/>
</dbReference>
<keyword evidence="4" id="KW-1185">Reference proteome</keyword>
<name>A0ABS5B5T5_9STRE</name>
<gene>
    <name evidence="3" type="ORF">C4K46_05180</name>
</gene>
<dbReference type="PROSITE" id="PS51372">
    <property type="entry name" value="PRD_2"/>
    <property type="match status" value="2"/>
</dbReference>